<evidence type="ECO:0000256" key="4">
    <source>
        <dbReference type="ARBA" id="ARBA00022777"/>
    </source>
</evidence>
<dbReference type="EMBL" id="FNBD01000003">
    <property type="protein sequence ID" value="SDE77529.1"/>
    <property type="molecule type" value="Genomic_DNA"/>
</dbReference>
<sequence length="328" mass="37511">MIKLNNTIAALSSYLHSKEWLYEDETILSAEKPGDGNMNFTLRITTNRRSFIIKQSREYVEKYPQVAAPSERVLREAEFYKLAGTVPQLKLMMPNVIGLDQENSIMLMDDLGKGLDYSYLYEDGKVIPEADLLTVIYFIAKLHTSINSETTAQRISNKNMRELNHEHIFKYPYLEENGINLDDILPGLQQEADLLKQDDKLKKAVLALGKLYLADGSVLLHGDYFPGSWLKRASGVRIIDPEFCFFGIPEFEIGVTIAHLKMADQPEELIKKALRHYKNSCSLDEELCHKFVAVEIIRRIIGLAQLPLQIPLKKRVELLKEARKTIVN</sequence>
<dbReference type="InterPro" id="IPR002575">
    <property type="entry name" value="Aminoglycoside_PTrfase"/>
</dbReference>
<dbReference type="RefSeq" id="WP_074537919.1">
    <property type="nucleotide sequence ID" value="NZ_FNBD01000003.1"/>
</dbReference>
<dbReference type="eggNOG" id="COG4857">
    <property type="taxonomic scope" value="Bacteria"/>
</dbReference>
<dbReference type="Proteomes" id="UP000182114">
    <property type="component" value="Unassembled WGS sequence"/>
</dbReference>
<keyword evidence="3" id="KW-0547">Nucleotide-binding</keyword>
<feature type="domain" description="Aminoglycoside phosphotransferase" evidence="6">
    <location>
        <begin position="46"/>
        <end position="275"/>
    </location>
</feature>
<comment type="similarity">
    <text evidence="1">Belongs to the methylthioribose kinase family.</text>
</comment>
<gene>
    <name evidence="7" type="ORF">SAMN04487992_103392</name>
</gene>
<keyword evidence="5" id="KW-0067">ATP-binding</keyword>
<organism evidence="7 8">
    <name type="scientific">Cellulophaga baltica</name>
    <dbReference type="NCBI Taxonomy" id="76594"/>
    <lineage>
        <taxon>Bacteria</taxon>
        <taxon>Pseudomonadati</taxon>
        <taxon>Bacteroidota</taxon>
        <taxon>Flavobacteriia</taxon>
        <taxon>Flavobacteriales</taxon>
        <taxon>Flavobacteriaceae</taxon>
        <taxon>Cellulophaga</taxon>
    </lineage>
</organism>
<dbReference type="InterPro" id="IPR011009">
    <property type="entry name" value="Kinase-like_dom_sf"/>
</dbReference>
<evidence type="ECO:0000259" key="6">
    <source>
        <dbReference type="Pfam" id="PF01636"/>
    </source>
</evidence>
<evidence type="ECO:0000256" key="1">
    <source>
        <dbReference type="ARBA" id="ARBA00010165"/>
    </source>
</evidence>
<dbReference type="Pfam" id="PF01636">
    <property type="entry name" value="APH"/>
    <property type="match status" value="1"/>
</dbReference>
<dbReference type="Gene3D" id="3.30.200.20">
    <property type="entry name" value="Phosphorylase Kinase, domain 1"/>
    <property type="match status" value="1"/>
</dbReference>
<evidence type="ECO:0000313" key="8">
    <source>
        <dbReference type="Proteomes" id="UP000182114"/>
    </source>
</evidence>
<dbReference type="SUPFAM" id="SSF56112">
    <property type="entry name" value="Protein kinase-like (PK-like)"/>
    <property type="match status" value="1"/>
</dbReference>
<dbReference type="GO" id="GO:0005524">
    <property type="term" value="F:ATP binding"/>
    <property type="evidence" value="ECO:0007669"/>
    <property type="project" value="UniProtKB-KW"/>
</dbReference>
<evidence type="ECO:0000256" key="3">
    <source>
        <dbReference type="ARBA" id="ARBA00022741"/>
    </source>
</evidence>
<keyword evidence="4 7" id="KW-0418">Kinase</keyword>
<evidence type="ECO:0000256" key="2">
    <source>
        <dbReference type="ARBA" id="ARBA00022679"/>
    </source>
</evidence>
<proteinExistence type="inferred from homology"/>
<accession>A0A1G7FNX2</accession>
<dbReference type="PANTHER" id="PTHR34273">
    <property type="entry name" value="METHYLTHIORIBOSE KINASE"/>
    <property type="match status" value="1"/>
</dbReference>
<protein>
    <submittedName>
        <fullName evidence="7">5-methylthioribose kinase</fullName>
    </submittedName>
</protein>
<evidence type="ECO:0000313" key="7">
    <source>
        <dbReference type="EMBL" id="SDE77529.1"/>
    </source>
</evidence>
<dbReference type="PANTHER" id="PTHR34273:SF2">
    <property type="entry name" value="METHYLTHIORIBOSE KINASE"/>
    <property type="match status" value="1"/>
</dbReference>
<reference evidence="8" key="1">
    <citation type="submission" date="2016-10" db="EMBL/GenBank/DDBJ databases">
        <authorList>
            <person name="Varghese N."/>
            <person name="Submissions S."/>
        </authorList>
    </citation>
    <scope>NUCLEOTIDE SEQUENCE [LARGE SCALE GENOMIC DNA]</scope>
    <source>
        <strain evidence="8">DSM 24729</strain>
    </source>
</reference>
<evidence type="ECO:0000256" key="5">
    <source>
        <dbReference type="ARBA" id="ARBA00022840"/>
    </source>
</evidence>
<keyword evidence="2" id="KW-0808">Transferase</keyword>
<dbReference type="Gene3D" id="3.90.1200.10">
    <property type="match status" value="1"/>
</dbReference>
<name>A0A1G7FNX2_9FLAO</name>
<keyword evidence="8" id="KW-1185">Reference proteome</keyword>
<dbReference type="GO" id="GO:0016301">
    <property type="term" value="F:kinase activity"/>
    <property type="evidence" value="ECO:0007669"/>
    <property type="project" value="UniProtKB-KW"/>
</dbReference>
<dbReference type="AlphaFoldDB" id="A0A1G7FNX2"/>